<evidence type="ECO:0000313" key="1">
    <source>
        <dbReference type="EMBL" id="TNN83611.1"/>
    </source>
</evidence>
<evidence type="ECO:0000313" key="2">
    <source>
        <dbReference type="Proteomes" id="UP000314294"/>
    </source>
</evidence>
<accession>A0A4Z2J0Z0</accession>
<dbReference type="Proteomes" id="UP000314294">
    <property type="component" value="Unassembled WGS sequence"/>
</dbReference>
<dbReference type="AlphaFoldDB" id="A0A4Z2J0Z0"/>
<dbReference type="EMBL" id="SRLO01000032">
    <property type="protein sequence ID" value="TNN83611.1"/>
    <property type="molecule type" value="Genomic_DNA"/>
</dbReference>
<proteinExistence type="predicted"/>
<keyword evidence="2" id="KW-1185">Reference proteome</keyword>
<protein>
    <submittedName>
        <fullName evidence="1">Uncharacterized protein</fullName>
    </submittedName>
</protein>
<sequence>MRSHLVRVPVGVKDNHGVGRLQVEAEASSSCAQEEDEVEGPKYFVETTNNQDGLLFIEVHLQE</sequence>
<organism evidence="1 2">
    <name type="scientific">Liparis tanakae</name>
    <name type="common">Tanaka's snailfish</name>
    <dbReference type="NCBI Taxonomy" id="230148"/>
    <lineage>
        <taxon>Eukaryota</taxon>
        <taxon>Metazoa</taxon>
        <taxon>Chordata</taxon>
        <taxon>Craniata</taxon>
        <taxon>Vertebrata</taxon>
        <taxon>Euteleostomi</taxon>
        <taxon>Actinopterygii</taxon>
        <taxon>Neopterygii</taxon>
        <taxon>Teleostei</taxon>
        <taxon>Neoteleostei</taxon>
        <taxon>Acanthomorphata</taxon>
        <taxon>Eupercaria</taxon>
        <taxon>Perciformes</taxon>
        <taxon>Cottioidei</taxon>
        <taxon>Cottales</taxon>
        <taxon>Liparidae</taxon>
        <taxon>Liparis</taxon>
    </lineage>
</organism>
<reference evidence="1 2" key="1">
    <citation type="submission" date="2019-03" db="EMBL/GenBank/DDBJ databases">
        <title>First draft genome of Liparis tanakae, snailfish: a comprehensive survey of snailfish specific genes.</title>
        <authorList>
            <person name="Kim W."/>
            <person name="Song I."/>
            <person name="Jeong J.-H."/>
            <person name="Kim D."/>
            <person name="Kim S."/>
            <person name="Ryu S."/>
            <person name="Song J.Y."/>
            <person name="Lee S.K."/>
        </authorList>
    </citation>
    <scope>NUCLEOTIDE SEQUENCE [LARGE SCALE GENOMIC DNA]</scope>
    <source>
        <tissue evidence="1">Muscle</tissue>
    </source>
</reference>
<name>A0A4Z2J0Z0_9TELE</name>
<comment type="caution">
    <text evidence="1">The sequence shown here is derived from an EMBL/GenBank/DDBJ whole genome shotgun (WGS) entry which is preliminary data.</text>
</comment>
<gene>
    <name evidence="1" type="ORF">EYF80_006129</name>
</gene>